<reference evidence="2 3" key="1">
    <citation type="submission" date="2018-07" db="EMBL/GenBank/DDBJ databases">
        <title>Genomic Encyclopedia of Type Strains, Phase IV (KMG-IV): sequencing the most valuable type-strain genomes for metagenomic binning, comparative biology and taxonomic classification.</title>
        <authorList>
            <person name="Goeker M."/>
        </authorList>
    </citation>
    <scope>NUCLEOTIDE SEQUENCE [LARGE SCALE GENOMIC DNA]</scope>
    <source>
        <strain evidence="2 3">DSM 27696</strain>
    </source>
</reference>
<dbReference type="PANTHER" id="PTHR37309">
    <property type="entry name" value="SLR0284 PROTEIN"/>
    <property type="match status" value="1"/>
</dbReference>
<keyword evidence="1" id="KW-0472">Membrane</keyword>
<dbReference type="AlphaFoldDB" id="A0A368XIR3"/>
<evidence type="ECO:0000313" key="3">
    <source>
        <dbReference type="Proteomes" id="UP000252585"/>
    </source>
</evidence>
<feature type="transmembrane region" description="Helical" evidence="1">
    <location>
        <begin position="28"/>
        <end position="46"/>
    </location>
</feature>
<proteinExistence type="predicted"/>
<dbReference type="OrthoDB" id="7205479at2"/>
<evidence type="ECO:0000256" key="1">
    <source>
        <dbReference type="SAM" id="Phobius"/>
    </source>
</evidence>
<dbReference type="EMBL" id="QPJJ01000008">
    <property type="protein sequence ID" value="RCW67066.1"/>
    <property type="molecule type" value="Genomic_DNA"/>
</dbReference>
<dbReference type="PANTHER" id="PTHR37309:SF1">
    <property type="entry name" value="SLR0284 PROTEIN"/>
    <property type="match status" value="1"/>
</dbReference>
<organism evidence="2 3">
    <name type="scientific">Saliterribacillus persicus</name>
    <dbReference type="NCBI Taxonomy" id="930114"/>
    <lineage>
        <taxon>Bacteria</taxon>
        <taxon>Bacillati</taxon>
        <taxon>Bacillota</taxon>
        <taxon>Bacilli</taxon>
        <taxon>Bacillales</taxon>
        <taxon>Bacillaceae</taxon>
        <taxon>Saliterribacillus</taxon>
    </lineage>
</organism>
<evidence type="ECO:0000313" key="2">
    <source>
        <dbReference type="EMBL" id="RCW67066.1"/>
    </source>
</evidence>
<dbReference type="Proteomes" id="UP000252585">
    <property type="component" value="Unassembled WGS sequence"/>
</dbReference>
<dbReference type="InterPro" id="IPR007165">
    <property type="entry name" value="Phage_holin_4_2"/>
</dbReference>
<accession>A0A368XIR3</accession>
<feature type="transmembrane region" description="Helical" evidence="1">
    <location>
        <begin position="85"/>
        <end position="107"/>
    </location>
</feature>
<name>A0A368XIR3_9BACI</name>
<feature type="transmembrane region" description="Helical" evidence="1">
    <location>
        <begin position="53"/>
        <end position="73"/>
    </location>
</feature>
<dbReference type="RefSeq" id="WP_114353212.1">
    <property type="nucleotide sequence ID" value="NZ_QPJJ01000008.1"/>
</dbReference>
<sequence>MRWILSLIFNALALLLIAELFDGFQIDGFWIALLASVILAVLNVIVKPILVLLTLPITIVTLGLFLFVINALTLMLTQVLLGDSFVIDGFLTALLAAILLSIINLIINKIIKD</sequence>
<keyword evidence="1" id="KW-0812">Transmembrane</keyword>
<keyword evidence="1" id="KW-1133">Transmembrane helix</keyword>
<protein>
    <submittedName>
        <fullName evidence="2">Putative membrane protein</fullName>
    </submittedName>
</protein>
<comment type="caution">
    <text evidence="2">The sequence shown here is derived from an EMBL/GenBank/DDBJ whole genome shotgun (WGS) entry which is preliminary data.</text>
</comment>
<keyword evidence="3" id="KW-1185">Reference proteome</keyword>
<dbReference type="Pfam" id="PF04020">
    <property type="entry name" value="Phage_holin_4_2"/>
    <property type="match status" value="1"/>
</dbReference>
<gene>
    <name evidence="2" type="ORF">DFR57_108167</name>
</gene>